<keyword evidence="3" id="KW-1185">Reference proteome</keyword>
<organism evidence="2 4">
    <name type="scientific">Vanilla planifolia</name>
    <name type="common">Vanilla</name>
    <dbReference type="NCBI Taxonomy" id="51239"/>
    <lineage>
        <taxon>Eukaryota</taxon>
        <taxon>Viridiplantae</taxon>
        <taxon>Streptophyta</taxon>
        <taxon>Embryophyta</taxon>
        <taxon>Tracheophyta</taxon>
        <taxon>Spermatophyta</taxon>
        <taxon>Magnoliopsida</taxon>
        <taxon>Liliopsida</taxon>
        <taxon>Asparagales</taxon>
        <taxon>Orchidaceae</taxon>
        <taxon>Vanilloideae</taxon>
        <taxon>Vanilleae</taxon>
        <taxon>Vanilla</taxon>
    </lineage>
</organism>
<proteinExistence type="predicted"/>
<evidence type="ECO:0000313" key="4">
    <source>
        <dbReference type="Proteomes" id="UP000639772"/>
    </source>
</evidence>
<accession>A0A835RID0</accession>
<reference evidence="3 4" key="1">
    <citation type="journal article" date="2020" name="Nat. Food">
        <title>A phased Vanilla planifolia genome enables genetic improvement of flavour and production.</title>
        <authorList>
            <person name="Hasing T."/>
            <person name="Tang H."/>
            <person name="Brym M."/>
            <person name="Khazi F."/>
            <person name="Huang T."/>
            <person name="Chambers A.H."/>
        </authorList>
    </citation>
    <scope>NUCLEOTIDE SEQUENCE [LARGE SCALE GENOMIC DNA]</scope>
    <source>
        <tissue evidence="2">Leaf</tissue>
    </source>
</reference>
<evidence type="ECO:0000313" key="3">
    <source>
        <dbReference type="Proteomes" id="UP000636800"/>
    </source>
</evidence>
<protein>
    <submittedName>
        <fullName evidence="2">Uncharacterized protein</fullName>
    </submittedName>
</protein>
<dbReference type="Proteomes" id="UP000639772">
    <property type="component" value="Unassembled WGS sequence"/>
</dbReference>
<evidence type="ECO:0000313" key="1">
    <source>
        <dbReference type="EMBL" id="KAG0485090.1"/>
    </source>
</evidence>
<evidence type="ECO:0000313" key="2">
    <source>
        <dbReference type="EMBL" id="KAG0486873.1"/>
    </source>
</evidence>
<dbReference type="EMBL" id="JADCNL010000004">
    <property type="protein sequence ID" value="KAG0485090.1"/>
    <property type="molecule type" value="Genomic_DNA"/>
</dbReference>
<name>A0A835RID0_VANPL</name>
<sequence length="50" mass="5342">MTAGDSAEESLGLKEFGAAARLSLLCWTEGKEGDGSRTWAQEVMVEGDHN</sequence>
<dbReference type="Proteomes" id="UP000636800">
    <property type="component" value="Unassembled WGS sequence"/>
</dbReference>
<dbReference type="EMBL" id="JADCNM010000004">
    <property type="protein sequence ID" value="KAG0486873.1"/>
    <property type="molecule type" value="Genomic_DNA"/>
</dbReference>
<comment type="caution">
    <text evidence="2">The sequence shown here is derived from an EMBL/GenBank/DDBJ whole genome shotgun (WGS) entry which is preliminary data.</text>
</comment>
<dbReference type="AlphaFoldDB" id="A0A835RID0"/>
<gene>
    <name evidence="2" type="ORF">HPP92_008968</name>
    <name evidence="1" type="ORF">HPP92_009169</name>
</gene>